<feature type="transmembrane region" description="Helical" evidence="6">
    <location>
        <begin position="134"/>
        <end position="153"/>
    </location>
</feature>
<accession>A0A8T2YI90</accession>
<organism evidence="7 8">
    <name type="scientific">Populus deltoides</name>
    <name type="common">Eastern poplar</name>
    <name type="synonym">Eastern cottonwood</name>
    <dbReference type="NCBI Taxonomy" id="3696"/>
    <lineage>
        <taxon>Eukaryota</taxon>
        <taxon>Viridiplantae</taxon>
        <taxon>Streptophyta</taxon>
        <taxon>Embryophyta</taxon>
        <taxon>Tracheophyta</taxon>
        <taxon>Spermatophyta</taxon>
        <taxon>Magnoliopsida</taxon>
        <taxon>eudicotyledons</taxon>
        <taxon>Gunneridae</taxon>
        <taxon>Pentapetalae</taxon>
        <taxon>rosids</taxon>
        <taxon>fabids</taxon>
        <taxon>Malpighiales</taxon>
        <taxon>Salicaceae</taxon>
        <taxon>Saliceae</taxon>
        <taxon>Populus</taxon>
    </lineage>
</organism>
<keyword evidence="5 6" id="KW-0472">Membrane</keyword>
<reference evidence="7" key="1">
    <citation type="journal article" date="2021" name="J. Hered.">
        <title>Genome Assembly of Salicaceae Populus deltoides (Eastern Cottonwood) I-69 Based on Nanopore Sequencing and Hi-C Technologies.</title>
        <authorList>
            <person name="Bai S."/>
            <person name="Wu H."/>
            <person name="Zhang J."/>
            <person name="Pan Z."/>
            <person name="Zhao W."/>
            <person name="Li Z."/>
            <person name="Tong C."/>
        </authorList>
    </citation>
    <scope>NUCLEOTIDE SEQUENCE</scope>
    <source>
        <tissue evidence="7">Leaf</tissue>
    </source>
</reference>
<keyword evidence="3 6" id="KW-0812">Transmembrane</keyword>
<dbReference type="EMBL" id="JACEGQ020000006">
    <property type="protein sequence ID" value="KAH8504762.1"/>
    <property type="molecule type" value="Genomic_DNA"/>
</dbReference>
<evidence type="ECO:0008006" key="9">
    <source>
        <dbReference type="Google" id="ProtNLM"/>
    </source>
</evidence>
<dbReference type="Pfam" id="PF04133">
    <property type="entry name" value="Vps55"/>
    <property type="match status" value="1"/>
</dbReference>
<proteinExistence type="inferred from homology"/>
<comment type="subcellular location">
    <subcellularLocation>
        <location evidence="1">Membrane</location>
        <topology evidence="1">Multi-pass membrane protein</topology>
    </subcellularLocation>
</comment>
<feature type="transmembrane region" description="Helical" evidence="6">
    <location>
        <begin position="66"/>
        <end position="86"/>
    </location>
</feature>
<keyword evidence="4 6" id="KW-1133">Transmembrane helix</keyword>
<evidence type="ECO:0000313" key="7">
    <source>
        <dbReference type="EMBL" id="KAH8504762.1"/>
    </source>
</evidence>
<dbReference type="Proteomes" id="UP000807159">
    <property type="component" value="Chromosome 6"/>
</dbReference>
<comment type="caution">
    <text evidence="7">The sequence shown here is derived from an EMBL/GenBank/DDBJ whole genome shotgun (WGS) entry which is preliminary data.</text>
</comment>
<name>A0A8T2YI90_POPDE</name>
<feature type="transmembrane region" description="Helical" evidence="6">
    <location>
        <begin position="35"/>
        <end position="54"/>
    </location>
</feature>
<evidence type="ECO:0000256" key="2">
    <source>
        <dbReference type="ARBA" id="ARBA00005645"/>
    </source>
</evidence>
<comment type="similarity">
    <text evidence="2">Belongs to the OB-RGRP/VPS55 family.</text>
</comment>
<evidence type="ECO:0000256" key="4">
    <source>
        <dbReference type="ARBA" id="ARBA00022989"/>
    </source>
</evidence>
<keyword evidence="8" id="KW-1185">Reference proteome</keyword>
<feature type="transmembrane region" description="Helical" evidence="6">
    <location>
        <begin position="106"/>
        <end position="122"/>
    </location>
</feature>
<evidence type="ECO:0000313" key="8">
    <source>
        <dbReference type="Proteomes" id="UP000807159"/>
    </source>
</evidence>
<dbReference type="GO" id="GO:0005768">
    <property type="term" value="C:endosome"/>
    <property type="evidence" value="ECO:0007669"/>
    <property type="project" value="TreeGrafter"/>
</dbReference>
<evidence type="ECO:0000256" key="1">
    <source>
        <dbReference type="ARBA" id="ARBA00004141"/>
    </source>
</evidence>
<evidence type="ECO:0000256" key="6">
    <source>
        <dbReference type="SAM" id="Phobius"/>
    </source>
</evidence>
<dbReference type="GO" id="GO:0016020">
    <property type="term" value="C:membrane"/>
    <property type="evidence" value="ECO:0007669"/>
    <property type="project" value="UniProtKB-SubCell"/>
</dbReference>
<evidence type="ECO:0000256" key="3">
    <source>
        <dbReference type="ARBA" id="ARBA00022692"/>
    </source>
</evidence>
<protein>
    <recommendedName>
        <fullName evidence="9">Vacuolar protein sorting 55</fullName>
    </recommendedName>
</protein>
<sequence>MASCGDFWHSINNNAGNEHQAGDGMPNGSLKTLSVKWITCIMLFYLLIFLSIFLRWQACAIYNNWWPMLSALMYVLVPMPCLFFGGGSTQFLTSRDGGGWIDAAKFLTGASAVGSIAIPIILRHAHMIETGAMWIEFTSFVIFVCTVMCFHRASLEDEW</sequence>
<dbReference type="GO" id="GO:0032511">
    <property type="term" value="P:late endosome to vacuole transport via multivesicular body sorting pathway"/>
    <property type="evidence" value="ECO:0007669"/>
    <property type="project" value="TreeGrafter"/>
</dbReference>
<evidence type="ECO:0000256" key="5">
    <source>
        <dbReference type="ARBA" id="ARBA00023136"/>
    </source>
</evidence>
<gene>
    <name evidence="7" type="ORF">H0E87_012123</name>
</gene>
<dbReference type="PANTHER" id="PTHR12050">
    <property type="entry name" value="LEPTIN RECEPTOR-RELATED"/>
    <property type="match status" value="1"/>
</dbReference>
<dbReference type="InterPro" id="IPR007262">
    <property type="entry name" value="Vps55/LEPROT"/>
</dbReference>
<dbReference type="AlphaFoldDB" id="A0A8T2YI90"/>
<dbReference type="PANTHER" id="PTHR12050:SF0">
    <property type="entry name" value="RH04491P"/>
    <property type="match status" value="1"/>
</dbReference>